<name>A0A9P8QBM9_WICPI</name>
<dbReference type="Proteomes" id="UP000774326">
    <property type="component" value="Unassembled WGS sequence"/>
</dbReference>
<sequence length="77" mass="8303">MIKEGIQSSIWILCPLFLIGSDLLINKKPMNTTNSAAVVLLKKSATVSKAKALVHERVRLGKLPEVNQSASESKGEA</sequence>
<feature type="signal peptide" evidence="1">
    <location>
        <begin position="1"/>
        <end position="21"/>
    </location>
</feature>
<keyword evidence="1" id="KW-0732">Signal</keyword>
<protein>
    <submittedName>
        <fullName evidence="2">Uncharacterized protein</fullName>
    </submittedName>
</protein>
<organism evidence="2 3">
    <name type="scientific">Wickerhamomyces pijperi</name>
    <name type="common">Yeast</name>
    <name type="synonym">Pichia pijperi</name>
    <dbReference type="NCBI Taxonomy" id="599730"/>
    <lineage>
        <taxon>Eukaryota</taxon>
        <taxon>Fungi</taxon>
        <taxon>Dikarya</taxon>
        <taxon>Ascomycota</taxon>
        <taxon>Saccharomycotina</taxon>
        <taxon>Saccharomycetes</taxon>
        <taxon>Phaffomycetales</taxon>
        <taxon>Wickerhamomycetaceae</taxon>
        <taxon>Wickerhamomyces</taxon>
    </lineage>
</organism>
<dbReference type="AlphaFoldDB" id="A0A9P8QBM9"/>
<reference evidence="2" key="2">
    <citation type="submission" date="2021-01" db="EMBL/GenBank/DDBJ databases">
        <authorList>
            <person name="Schikora-Tamarit M.A."/>
        </authorList>
    </citation>
    <scope>NUCLEOTIDE SEQUENCE</scope>
    <source>
        <strain evidence="2">CBS2887</strain>
    </source>
</reference>
<dbReference type="OrthoDB" id="4035709at2759"/>
<evidence type="ECO:0000256" key="1">
    <source>
        <dbReference type="SAM" id="SignalP"/>
    </source>
</evidence>
<evidence type="ECO:0000313" key="2">
    <source>
        <dbReference type="EMBL" id="KAH3688067.1"/>
    </source>
</evidence>
<gene>
    <name evidence="2" type="ORF">WICPIJ_000960</name>
</gene>
<keyword evidence="3" id="KW-1185">Reference proteome</keyword>
<reference evidence="2" key="1">
    <citation type="journal article" date="2021" name="Open Biol.">
        <title>Shared evolutionary footprints suggest mitochondrial oxidative damage underlies multiple complex I losses in fungi.</title>
        <authorList>
            <person name="Schikora-Tamarit M.A."/>
            <person name="Marcet-Houben M."/>
            <person name="Nosek J."/>
            <person name="Gabaldon T."/>
        </authorList>
    </citation>
    <scope>NUCLEOTIDE SEQUENCE</scope>
    <source>
        <strain evidence="2">CBS2887</strain>
    </source>
</reference>
<comment type="caution">
    <text evidence="2">The sequence shown here is derived from an EMBL/GenBank/DDBJ whole genome shotgun (WGS) entry which is preliminary data.</text>
</comment>
<evidence type="ECO:0000313" key="3">
    <source>
        <dbReference type="Proteomes" id="UP000774326"/>
    </source>
</evidence>
<accession>A0A9P8QBM9</accession>
<dbReference type="EMBL" id="JAEUBG010000534">
    <property type="protein sequence ID" value="KAH3688067.1"/>
    <property type="molecule type" value="Genomic_DNA"/>
</dbReference>
<proteinExistence type="predicted"/>
<feature type="chain" id="PRO_5040203174" evidence="1">
    <location>
        <begin position="22"/>
        <end position="77"/>
    </location>
</feature>